<feature type="region of interest" description="Disordered" evidence="1">
    <location>
        <begin position="135"/>
        <end position="155"/>
    </location>
</feature>
<protein>
    <submittedName>
        <fullName evidence="2">Uncharacterized protein</fullName>
    </submittedName>
</protein>
<dbReference type="Proteomes" id="UP000799291">
    <property type="component" value="Unassembled WGS sequence"/>
</dbReference>
<gene>
    <name evidence="2" type="ORF">K458DRAFT_409314</name>
</gene>
<dbReference type="AlphaFoldDB" id="A0A6G1IIN3"/>
<dbReference type="EMBL" id="MU005616">
    <property type="protein sequence ID" value="KAF2677995.1"/>
    <property type="molecule type" value="Genomic_DNA"/>
</dbReference>
<evidence type="ECO:0000313" key="3">
    <source>
        <dbReference type="Proteomes" id="UP000799291"/>
    </source>
</evidence>
<proteinExistence type="predicted"/>
<evidence type="ECO:0000256" key="1">
    <source>
        <dbReference type="SAM" id="MobiDB-lite"/>
    </source>
</evidence>
<sequence length="155" mass="17023">MVGWQGHARWAHIDIFNLLGINPHTTDLAWEIVDARPRQIVKKLRPNDSSITPPEGVSIPLINAFRSELFSILYPSVQRGEELHAGDATPDSQEELAKVLNKINSAKLNGYCRIRDAENGVPGDWLGEDISSGDGLAGSSAAHSLRHSTNKYTSR</sequence>
<organism evidence="2 3">
    <name type="scientific">Lentithecium fluviatile CBS 122367</name>
    <dbReference type="NCBI Taxonomy" id="1168545"/>
    <lineage>
        <taxon>Eukaryota</taxon>
        <taxon>Fungi</taxon>
        <taxon>Dikarya</taxon>
        <taxon>Ascomycota</taxon>
        <taxon>Pezizomycotina</taxon>
        <taxon>Dothideomycetes</taxon>
        <taxon>Pleosporomycetidae</taxon>
        <taxon>Pleosporales</taxon>
        <taxon>Massarineae</taxon>
        <taxon>Lentitheciaceae</taxon>
        <taxon>Lentithecium</taxon>
    </lineage>
</organism>
<evidence type="ECO:0000313" key="2">
    <source>
        <dbReference type="EMBL" id="KAF2677995.1"/>
    </source>
</evidence>
<feature type="compositionally biased region" description="Basic residues" evidence="1">
    <location>
        <begin position="144"/>
        <end position="155"/>
    </location>
</feature>
<reference evidence="2" key="1">
    <citation type="journal article" date="2020" name="Stud. Mycol.">
        <title>101 Dothideomycetes genomes: a test case for predicting lifestyles and emergence of pathogens.</title>
        <authorList>
            <person name="Haridas S."/>
            <person name="Albert R."/>
            <person name="Binder M."/>
            <person name="Bloem J."/>
            <person name="Labutti K."/>
            <person name="Salamov A."/>
            <person name="Andreopoulos B."/>
            <person name="Baker S."/>
            <person name="Barry K."/>
            <person name="Bills G."/>
            <person name="Bluhm B."/>
            <person name="Cannon C."/>
            <person name="Castanera R."/>
            <person name="Culley D."/>
            <person name="Daum C."/>
            <person name="Ezra D."/>
            <person name="Gonzalez J."/>
            <person name="Henrissat B."/>
            <person name="Kuo A."/>
            <person name="Liang C."/>
            <person name="Lipzen A."/>
            <person name="Lutzoni F."/>
            <person name="Magnuson J."/>
            <person name="Mondo S."/>
            <person name="Nolan M."/>
            <person name="Ohm R."/>
            <person name="Pangilinan J."/>
            <person name="Park H.-J."/>
            <person name="Ramirez L."/>
            <person name="Alfaro M."/>
            <person name="Sun H."/>
            <person name="Tritt A."/>
            <person name="Yoshinaga Y."/>
            <person name="Zwiers L.-H."/>
            <person name="Turgeon B."/>
            <person name="Goodwin S."/>
            <person name="Spatafora J."/>
            <person name="Crous P."/>
            <person name="Grigoriev I."/>
        </authorList>
    </citation>
    <scope>NUCLEOTIDE SEQUENCE</scope>
    <source>
        <strain evidence="2">CBS 122367</strain>
    </source>
</reference>
<keyword evidence="3" id="KW-1185">Reference proteome</keyword>
<dbReference type="OrthoDB" id="3742092at2759"/>
<name>A0A6G1IIN3_9PLEO</name>
<accession>A0A6G1IIN3</accession>